<evidence type="ECO:0000313" key="13">
    <source>
        <dbReference type="EMBL" id="KLO05964.1"/>
    </source>
</evidence>
<dbReference type="PANTHER" id="PTHR11733:SF167">
    <property type="entry name" value="FI17812P1-RELATED"/>
    <property type="match status" value="1"/>
</dbReference>
<evidence type="ECO:0000256" key="10">
    <source>
        <dbReference type="SAM" id="Phobius"/>
    </source>
</evidence>
<evidence type="ECO:0000256" key="2">
    <source>
        <dbReference type="ARBA" id="ARBA00007357"/>
    </source>
</evidence>
<dbReference type="PROSITE" id="PS51885">
    <property type="entry name" value="NEPRILYSIN"/>
    <property type="match status" value="1"/>
</dbReference>
<proteinExistence type="inferred from homology"/>
<feature type="transmembrane region" description="Helical" evidence="10">
    <location>
        <begin position="57"/>
        <end position="79"/>
    </location>
</feature>
<evidence type="ECO:0000259" key="12">
    <source>
        <dbReference type="Pfam" id="PF05649"/>
    </source>
</evidence>
<evidence type="ECO:0000256" key="9">
    <source>
        <dbReference type="SAM" id="MobiDB-lite"/>
    </source>
</evidence>
<dbReference type="InterPro" id="IPR008753">
    <property type="entry name" value="Peptidase_M13_N"/>
</dbReference>
<keyword evidence="7" id="KW-0482">Metalloprotease</keyword>
<feature type="domain" description="Peptidase M13 N-terminal" evidence="12">
    <location>
        <begin position="155"/>
        <end position="597"/>
    </location>
</feature>
<dbReference type="InterPro" id="IPR024079">
    <property type="entry name" value="MetalloPept_cat_dom_sf"/>
</dbReference>
<evidence type="ECO:0000256" key="5">
    <source>
        <dbReference type="ARBA" id="ARBA00022801"/>
    </source>
</evidence>
<keyword evidence="3" id="KW-0645">Protease</keyword>
<dbReference type="PRINTS" id="PR00786">
    <property type="entry name" value="NEPRILYSIN"/>
</dbReference>
<dbReference type="AlphaFoldDB" id="A0A0H2R2G2"/>
<evidence type="ECO:0000256" key="3">
    <source>
        <dbReference type="ARBA" id="ARBA00022670"/>
    </source>
</evidence>
<dbReference type="GO" id="GO:0046872">
    <property type="term" value="F:metal ion binding"/>
    <property type="evidence" value="ECO:0007669"/>
    <property type="project" value="UniProtKB-KW"/>
</dbReference>
<reference evidence="13 14" key="1">
    <citation type="submission" date="2015-04" db="EMBL/GenBank/DDBJ databases">
        <title>Complete genome sequence of Schizopora paradoxa KUC8140, a cosmopolitan wood degrader in East Asia.</title>
        <authorList>
            <consortium name="DOE Joint Genome Institute"/>
            <person name="Min B."/>
            <person name="Park H."/>
            <person name="Jang Y."/>
            <person name="Kim J.-J."/>
            <person name="Kim K.H."/>
            <person name="Pangilinan J."/>
            <person name="Lipzen A."/>
            <person name="Riley R."/>
            <person name="Grigoriev I.V."/>
            <person name="Spatafora J.W."/>
            <person name="Choi I.-G."/>
        </authorList>
    </citation>
    <scope>NUCLEOTIDE SEQUENCE [LARGE SCALE GENOMIC DNA]</scope>
    <source>
        <strain evidence="13 14">KUC8140</strain>
    </source>
</reference>
<dbReference type="SUPFAM" id="SSF55486">
    <property type="entry name" value="Metalloproteases ('zincins'), catalytic domain"/>
    <property type="match status" value="1"/>
</dbReference>
<dbReference type="InParanoid" id="A0A0H2R2G2"/>
<keyword evidence="8" id="KW-0175">Coiled coil</keyword>
<dbReference type="Gene3D" id="1.10.1380.10">
    <property type="entry name" value="Neutral endopeptidase , domain2"/>
    <property type="match status" value="1"/>
</dbReference>
<evidence type="ECO:0000256" key="8">
    <source>
        <dbReference type="SAM" id="Coils"/>
    </source>
</evidence>
<keyword evidence="10" id="KW-0812">Transmembrane</keyword>
<dbReference type="Pfam" id="PF01431">
    <property type="entry name" value="Peptidase_M13"/>
    <property type="match status" value="1"/>
</dbReference>
<dbReference type="InterPro" id="IPR042089">
    <property type="entry name" value="Peptidase_M13_dom_2"/>
</dbReference>
<evidence type="ECO:0000256" key="4">
    <source>
        <dbReference type="ARBA" id="ARBA00022723"/>
    </source>
</evidence>
<accession>A0A0H2R2G2</accession>
<feature type="compositionally biased region" description="Polar residues" evidence="9">
    <location>
        <begin position="25"/>
        <end position="35"/>
    </location>
</feature>
<sequence>MSDERAPRASTDQEDAPLLQDPDAQGTSNGTQGVQKKSFTDHINDIAQEPLTPLTKILLVLVLFLLLLTSVFIGLFAGAEHKLKNGDKSSPTVTATATSTAGTATLTITGTTTATSTIPNEPGPTGVPGADFCSSPGCVITAATILEGLDVTKDPCNDFYEFANGGWLSKNDIPPGKGSFGSFEKLAQENKRIIRRMLESNETNGDPASFDYLSMKKLRHMYASCINEDLLNERGDEPILEVTKIVRDLFRSDSWISSVEAESTNSKNGLTAAVAFLHSRGIGGLFSFDIDGDVGTDPNNMSLWFSQPGLGLPSKEYFEEEDIRTLYTETLAKFIYALDDVKSEVKVDGKMIVQDTEEQQKLWPPWPWPPWGDDDNDKKREPLNKTEHAKRLAKKVVKFERKIANASLDLEDLYQDPIGTYNPTDFAKFAAELPEFNFPMYISTFVPRSFPKTIIVTSTTYAASLSTILSETEDEVVEAYLVTRAALNLASYLGTNSEVWKAQRALVETLQGIKKGQVPDRSDWCVSLVESTMGFAAGRFFVEETFGGDSKEQGTRVITDTIEAFKASLKHLSWMDEKSASAAAEKADVIRVKVGYPVSPNTESAWAIYRYYALVLIDEDKLMENVLSSWVSDESKKWATLGKQRDVDAWEMYPSMVNAYFNPPANEIVFPAGILRPPFFSKDWPAYLQYGAFGQVASHELTHAFDSAGRLYNQQGKLEQWWTNETSEGFNKIQKCIADQYSSYTVDDGKGGVVHVNGNLTSGENIGDSGLIQSYRAWQNRFSTSYDEGREFLLPGLNYTREQLFFIAFGQIWAQTIKPQAAVQRVRTDPHSPNKYRVDGTLSNIPEFAAVFNCPAGSKLNPPNKDRCILWGS</sequence>
<evidence type="ECO:0000256" key="1">
    <source>
        <dbReference type="ARBA" id="ARBA00001947"/>
    </source>
</evidence>
<keyword evidence="10" id="KW-0472">Membrane</keyword>
<dbReference type="InterPro" id="IPR000718">
    <property type="entry name" value="Peptidase_M13"/>
</dbReference>
<evidence type="ECO:0000259" key="11">
    <source>
        <dbReference type="Pfam" id="PF01431"/>
    </source>
</evidence>
<comment type="similarity">
    <text evidence="2">Belongs to the peptidase M13 family.</text>
</comment>
<keyword evidence="5" id="KW-0378">Hydrolase</keyword>
<protein>
    <submittedName>
        <fullName evidence="13">Endothelin-converting enzyme 1</fullName>
    </submittedName>
</protein>
<evidence type="ECO:0000256" key="7">
    <source>
        <dbReference type="ARBA" id="ARBA00023049"/>
    </source>
</evidence>
<dbReference type="STRING" id="27342.A0A0H2R2G2"/>
<keyword evidence="10" id="KW-1133">Transmembrane helix</keyword>
<dbReference type="Proteomes" id="UP000053477">
    <property type="component" value="Unassembled WGS sequence"/>
</dbReference>
<dbReference type="OrthoDB" id="6475849at2759"/>
<organism evidence="13 14">
    <name type="scientific">Schizopora paradoxa</name>
    <dbReference type="NCBI Taxonomy" id="27342"/>
    <lineage>
        <taxon>Eukaryota</taxon>
        <taxon>Fungi</taxon>
        <taxon>Dikarya</taxon>
        <taxon>Basidiomycota</taxon>
        <taxon>Agaricomycotina</taxon>
        <taxon>Agaricomycetes</taxon>
        <taxon>Hymenochaetales</taxon>
        <taxon>Schizoporaceae</taxon>
        <taxon>Schizopora</taxon>
    </lineage>
</organism>
<evidence type="ECO:0000313" key="14">
    <source>
        <dbReference type="Proteomes" id="UP000053477"/>
    </source>
</evidence>
<dbReference type="GO" id="GO:0004222">
    <property type="term" value="F:metalloendopeptidase activity"/>
    <property type="evidence" value="ECO:0007669"/>
    <property type="project" value="InterPro"/>
</dbReference>
<comment type="cofactor">
    <cofactor evidence="1">
        <name>Zn(2+)</name>
        <dbReference type="ChEBI" id="CHEBI:29105"/>
    </cofactor>
</comment>
<dbReference type="EMBL" id="KQ086250">
    <property type="protein sequence ID" value="KLO05964.1"/>
    <property type="molecule type" value="Genomic_DNA"/>
</dbReference>
<keyword evidence="6" id="KW-0862">Zinc</keyword>
<dbReference type="PANTHER" id="PTHR11733">
    <property type="entry name" value="ZINC METALLOPROTEASE FAMILY M13 NEPRILYSIN-RELATED"/>
    <property type="match status" value="1"/>
</dbReference>
<dbReference type="InterPro" id="IPR018497">
    <property type="entry name" value="Peptidase_M13_C"/>
</dbReference>
<dbReference type="Pfam" id="PF05649">
    <property type="entry name" value="Peptidase_M13_N"/>
    <property type="match status" value="1"/>
</dbReference>
<dbReference type="Gene3D" id="3.40.390.10">
    <property type="entry name" value="Collagenase (Catalytic Domain)"/>
    <property type="match status" value="1"/>
</dbReference>
<dbReference type="GO" id="GO:0005886">
    <property type="term" value="C:plasma membrane"/>
    <property type="evidence" value="ECO:0007669"/>
    <property type="project" value="TreeGrafter"/>
</dbReference>
<keyword evidence="4" id="KW-0479">Metal-binding</keyword>
<keyword evidence="14" id="KW-1185">Reference proteome</keyword>
<feature type="domain" description="Peptidase M13 C-terminal" evidence="11">
    <location>
        <begin position="658"/>
        <end position="868"/>
    </location>
</feature>
<name>A0A0H2R2G2_9AGAM</name>
<feature type="region of interest" description="Disordered" evidence="9">
    <location>
        <begin position="1"/>
        <end position="35"/>
    </location>
</feature>
<gene>
    <name evidence="13" type="ORF">SCHPADRAFT_910656</name>
</gene>
<dbReference type="CDD" id="cd08662">
    <property type="entry name" value="M13"/>
    <property type="match status" value="1"/>
</dbReference>
<evidence type="ECO:0000256" key="6">
    <source>
        <dbReference type="ARBA" id="ARBA00022833"/>
    </source>
</evidence>
<feature type="coiled-coil region" evidence="8">
    <location>
        <begin position="389"/>
        <end position="416"/>
    </location>
</feature>
<dbReference type="GO" id="GO:0016485">
    <property type="term" value="P:protein processing"/>
    <property type="evidence" value="ECO:0007669"/>
    <property type="project" value="TreeGrafter"/>
</dbReference>